<dbReference type="Proteomes" id="UP000045842">
    <property type="component" value="Unassembled WGS sequence"/>
</dbReference>
<dbReference type="EMBL" id="CFOH01000139">
    <property type="protein sequence ID" value="CFE48679.1"/>
    <property type="molecule type" value="Genomic_DNA"/>
</dbReference>
<accession>A0A045GZ45</accession>
<dbReference type="EMBL" id="CNFT01001459">
    <property type="protein sequence ID" value="CKT32153.1"/>
    <property type="molecule type" value="Genomic_DNA"/>
</dbReference>
<evidence type="ECO:0000313" key="22">
    <source>
        <dbReference type="Proteomes" id="UP000039021"/>
    </source>
</evidence>
<dbReference type="Proteomes" id="UP000300237">
    <property type="component" value="Chromosome"/>
</dbReference>
<dbReference type="Proteomes" id="UP000049023">
    <property type="component" value="Unassembled WGS sequence"/>
</dbReference>
<evidence type="ECO:0000313" key="15">
    <source>
        <dbReference type="EMBL" id="COV65025.1"/>
    </source>
</evidence>
<proteinExistence type="inferred from homology"/>
<evidence type="ECO:0000313" key="26">
    <source>
        <dbReference type="Proteomes" id="UP000046680"/>
    </source>
</evidence>
<reference evidence="20 37" key="9">
    <citation type="submission" date="2018-08" db="EMBL/GenBank/DDBJ databases">
        <authorList>
            <person name="Fokvardsen B D."/>
            <person name="Norman A."/>
        </authorList>
    </citation>
    <scope>NUCLEOTIDE SEQUENCE [LARGE SCALE GENOMIC DNA]</scope>
    <source>
        <strain evidence="20 37">DKC2</strain>
    </source>
</reference>
<name>A0A045GZ45_MYCTX</name>
<evidence type="ECO:0000313" key="34">
    <source>
        <dbReference type="Proteomes" id="UP000189452"/>
    </source>
</evidence>
<evidence type="ECO:0000313" key="30">
    <source>
        <dbReference type="Proteomes" id="UP000048948"/>
    </source>
</evidence>
<dbReference type="GeneID" id="45425963"/>
<dbReference type="AlphaFoldDB" id="A0A045GZ45"/>
<dbReference type="Proteomes" id="UP000050139">
    <property type="component" value="Unassembled WGS sequence"/>
</dbReference>
<evidence type="ECO:0000313" key="21">
    <source>
        <dbReference type="Proteomes" id="UP000038802"/>
    </source>
</evidence>
<dbReference type="EMBL" id="CNFU01000540">
    <property type="protein sequence ID" value="CKS05072.1"/>
    <property type="molecule type" value="Genomic_DNA"/>
</dbReference>
<dbReference type="EMBL" id="LR027516">
    <property type="protein sequence ID" value="VCU50262.1"/>
    <property type="molecule type" value="Genomic_DNA"/>
</dbReference>
<evidence type="ECO:0000313" key="33">
    <source>
        <dbReference type="Proteomes" id="UP000050164"/>
    </source>
</evidence>
<evidence type="ECO:0000313" key="6">
    <source>
        <dbReference type="EMBL" id="CFR66356.1"/>
    </source>
</evidence>
<evidence type="ECO:0000313" key="38">
    <source>
        <dbReference type="Proteomes" id="UP000671119"/>
    </source>
</evidence>
<reference evidence="19 36" key="5">
    <citation type="journal article" date="2017" name="N. Engl. J. Med.">
        <title>Transmission of Extensively Drug-Resistant Tuberculosis in South Africa.</title>
        <authorList>
            <person name="Shah N.S."/>
            <person name="Auld S.C."/>
            <person name="Brust J.C."/>
            <person name="Mathema B."/>
            <person name="Ismail N."/>
            <person name="Moodley P."/>
            <person name="Mlisana K."/>
            <person name="Allana S."/>
            <person name="Campbell A."/>
            <person name="Mthiyane T."/>
            <person name="Morris N."/>
            <person name="Mpangase P."/>
            <person name="van der Meulen H."/>
            <person name="Omar S.V."/>
            <person name="Brown T.S."/>
            <person name="Narechania A."/>
            <person name="Shaskina E."/>
            <person name="Kapwata T."/>
            <person name="Kreiswirth B."/>
            <person name="Gandhi N.R."/>
        </authorList>
    </citation>
    <scope>NUCLEOTIDE SEQUENCE [LARGE SCALE GENOMIC DNA]</scope>
    <source>
        <strain evidence="19 36">32301_S10</strain>
    </source>
</reference>
<evidence type="ECO:0000313" key="7">
    <source>
        <dbReference type="EMBL" id="CKR93565.1"/>
    </source>
</evidence>
<evidence type="ECO:0000313" key="10">
    <source>
        <dbReference type="EMBL" id="CLW56842.1"/>
    </source>
</evidence>
<dbReference type="InterPro" id="IPR036591">
    <property type="entry name" value="YggU-like_sf"/>
</dbReference>
<dbReference type="SUPFAM" id="SSF69786">
    <property type="entry name" value="YggU-like"/>
    <property type="match status" value="1"/>
</dbReference>
<dbReference type="GO" id="GO:0005737">
    <property type="term" value="C:cytoplasm"/>
    <property type="evidence" value="ECO:0007669"/>
    <property type="project" value="TreeGrafter"/>
</dbReference>
<dbReference type="SMR" id="A0A045GZ45"/>
<dbReference type="Proteomes" id="UP000044938">
    <property type="component" value="Unassembled WGS sequence"/>
</dbReference>
<reference evidence="12" key="3">
    <citation type="submission" date="2015-03" db="EMBL/GenBank/DDBJ databases">
        <authorList>
            <person name="Murphy D."/>
        </authorList>
    </citation>
    <scope>NUCLEOTIDE SEQUENCE [LARGE SCALE GENOMIC DNA]</scope>
    <source>
        <strain evidence="12">K00500041</strain>
    </source>
</reference>
<reference evidence="17 38" key="10">
    <citation type="submission" date="2021-03" db="EMBL/GenBank/DDBJ databases">
        <title>Whole Genome Sequencing of Mycobacterium tuberculosis clinical isolates from Arunachal Pradesh, India.</title>
        <authorList>
            <person name="Singh S."/>
            <person name="Mudliar S.R."/>
            <person name="Kulsum U."/>
            <person name="Rufai S.B."/>
            <person name="Singh P.K."/>
            <person name="Umpo M."/>
            <person name="Nyori M."/>
        </authorList>
    </citation>
    <scope>NUCLEOTIDE SEQUENCE [LARGE SCALE GENOMIC DNA]</scope>
    <source>
        <strain evidence="17 38">OMICS/BPL/0142/20/SP</strain>
    </source>
</reference>
<evidence type="ECO:0000313" key="12">
    <source>
        <dbReference type="EMBL" id="COV31180.1"/>
    </source>
</evidence>
<evidence type="ECO:0000313" key="8">
    <source>
        <dbReference type="EMBL" id="CKS05072.1"/>
    </source>
</evidence>
<dbReference type="EMBL" id="QTBD01000169">
    <property type="protein sequence ID" value="REQ50304.1"/>
    <property type="molecule type" value="Genomic_DNA"/>
</dbReference>
<evidence type="ECO:0000256" key="1">
    <source>
        <dbReference type="ARBA" id="ARBA00010364"/>
    </source>
</evidence>
<evidence type="ECO:0000313" key="29">
    <source>
        <dbReference type="Proteomes" id="UP000048600"/>
    </source>
</evidence>
<evidence type="ECO:0000313" key="9">
    <source>
        <dbReference type="EMBL" id="CKT32153.1"/>
    </source>
</evidence>
<dbReference type="STRING" id="115862.BBG46_10380"/>
<dbReference type="PATRIC" id="fig|1773.206.peg.1818"/>
<dbReference type="Gene3D" id="3.30.1200.10">
    <property type="entry name" value="YggU-like"/>
    <property type="match status" value="1"/>
</dbReference>
<evidence type="ECO:0000313" key="28">
    <source>
        <dbReference type="Proteomes" id="UP000048289"/>
    </source>
</evidence>
<dbReference type="EMBL" id="CSAJ01000050">
    <property type="protein sequence ID" value="COV65025.1"/>
    <property type="molecule type" value="Genomic_DNA"/>
</dbReference>
<evidence type="ECO:0000256" key="2">
    <source>
        <dbReference type="HAMAP-Rule" id="MF_00634"/>
    </source>
</evidence>
<reference evidence="18 34" key="4">
    <citation type="submission" date="2016-04" db="EMBL/GenBank/DDBJ databases">
        <authorList>
            <person name="Bigi M."/>
            <person name="Bigi F."/>
            <person name="Soria M.A."/>
        </authorList>
    </citation>
    <scope>NUCLEOTIDE SEQUENCE [LARGE SCALE GENOMIC DNA]</scope>
    <source>
        <strain evidence="18 34">6548</strain>
    </source>
</reference>
<dbReference type="EMBL" id="CQQC01000377">
    <property type="protein sequence ID" value="CNU93132.1"/>
    <property type="molecule type" value="Genomic_DNA"/>
</dbReference>
<dbReference type="EMBL" id="COPH01000022">
    <property type="protein sequence ID" value="CLW56842.1"/>
    <property type="molecule type" value="Genomic_DNA"/>
</dbReference>
<gene>
    <name evidence="18" type="ORF">A4S10_02090</name>
    <name evidence="3" type="ORF">CAB90_02212</name>
    <name evidence="20" type="ORF">DKC2_2101</name>
    <name evidence="19" type="ORF">DSJ38_14950</name>
    <name evidence="6" type="ORF">ERS007657_00340</name>
    <name evidence="11" type="ORF">ERS007661_01382</name>
    <name evidence="14" type="ORF">ERS007679_02026</name>
    <name evidence="4" type="ORF">ERS007681_01920</name>
    <name evidence="5" type="ORF">ERS007688_01165</name>
    <name evidence="12" type="ORF">ERS007703_01108</name>
    <name evidence="15" type="ORF">ERS007720_00648</name>
    <name evidence="16" type="ORF">ERS007739_03902</name>
    <name evidence="13" type="ORF">ERS007741_00102</name>
    <name evidence="7" type="ORF">ERS027646_00969</name>
    <name evidence="9" type="ORF">ERS027659_04247</name>
    <name evidence="8" type="ORF">ERS027661_02518</name>
    <name evidence="10" type="ORF">ERS094118_02830</name>
    <name evidence="17" type="ORF">J8J21_14865</name>
</gene>
<dbReference type="Proteomes" id="UP000236349">
    <property type="component" value="Chromosome"/>
</dbReference>
<dbReference type="EMBL" id="CFOE01000220">
    <property type="protein sequence ID" value="CFE39540.1"/>
    <property type="molecule type" value="Genomic_DNA"/>
</dbReference>
<evidence type="ECO:0000313" key="32">
    <source>
        <dbReference type="Proteomes" id="UP000050139"/>
    </source>
</evidence>
<evidence type="ECO:0000313" key="16">
    <source>
        <dbReference type="EMBL" id="COZ56709.1"/>
    </source>
</evidence>
<evidence type="ECO:0000313" key="35">
    <source>
        <dbReference type="Proteomes" id="UP000236349"/>
    </source>
</evidence>
<comment type="similarity">
    <text evidence="1 2">Belongs to the UPF0235 family.</text>
</comment>
<reference evidence="21 22" key="2">
    <citation type="submission" date="2015-03" db="EMBL/GenBank/DDBJ databases">
        <authorList>
            <consortium name="Pathogen Informatics"/>
        </authorList>
    </citation>
    <scope>NUCLEOTIDE SEQUENCE [LARGE SCALE GENOMIC DNA]</scope>
    <source>
        <strain evidence="7 30">Bir 172</strain>
        <strain evidence="9 33">Bir 185</strain>
        <strain evidence="8 31">Bir 187</strain>
        <strain evidence="6 26">C09601061</strain>
        <strain evidence="11 23">D00501624</strain>
        <strain evidence="14 25">G09801536</strain>
        <strain evidence="4 28">G09901357</strain>
        <strain evidence="5 27">H09601792</strain>
        <strain evidence="21">K00500041</strain>
        <strain evidence="15 24">M09401471</strain>
        <strain evidence="22">N09902308</strain>
        <strain evidence="13 29">P00601463</strain>
    </source>
</reference>
<dbReference type="SMART" id="SM01152">
    <property type="entry name" value="DUF167"/>
    <property type="match status" value="1"/>
</dbReference>
<dbReference type="Proteomes" id="UP000039021">
    <property type="component" value="Unassembled WGS sequence"/>
</dbReference>
<dbReference type="EMBL" id="CNGE01000120">
    <property type="protein sequence ID" value="CKR93565.1"/>
    <property type="molecule type" value="Genomic_DNA"/>
</dbReference>
<reference evidence="16 32" key="1">
    <citation type="submission" date="2015-03" db="EMBL/GenBank/DDBJ databases">
        <authorList>
            <consortium name="Pathogen Informatics"/>
            <person name="Murphy D."/>
        </authorList>
    </citation>
    <scope>NUCLEOTIDE SEQUENCE</scope>
    <source>
        <strain evidence="10 32">0268S</strain>
        <strain evidence="16">N09902308</strain>
    </source>
</reference>
<dbReference type="HAMAP" id="MF_00634">
    <property type="entry name" value="UPF0235"/>
    <property type="match status" value="1"/>
</dbReference>
<dbReference type="EMBL" id="CHKL01000004">
    <property type="protein sequence ID" value="COV52773.1"/>
    <property type="molecule type" value="Genomic_DNA"/>
</dbReference>
<dbReference type="Proteomes" id="UP000048289">
    <property type="component" value="Unassembled WGS sequence"/>
</dbReference>
<evidence type="ECO:0000313" key="11">
    <source>
        <dbReference type="EMBL" id="CNU93132.1"/>
    </source>
</evidence>
<dbReference type="Proteomes" id="UP000046947">
    <property type="component" value="Unassembled WGS sequence"/>
</dbReference>
<evidence type="ECO:0000313" key="14">
    <source>
        <dbReference type="EMBL" id="COV53577.1"/>
    </source>
</evidence>
<evidence type="ECO:0000313" key="4">
    <source>
        <dbReference type="EMBL" id="CFE39540.1"/>
    </source>
</evidence>
<evidence type="ECO:0000313" key="18">
    <source>
        <dbReference type="EMBL" id="OMH59919.1"/>
    </source>
</evidence>
<evidence type="ECO:0000313" key="36">
    <source>
        <dbReference type="Proteomes" id="UP000256381"/>
    </source>
</evidence>
<dbReference type="Pfam" id="PF02594">
    <property type="entry name" value="DUF167"/>
    <property type="match status" value="1"/>
</dbReference>
<dbReference type="Proteomes" id="UP000048948">
    <property type="component" value="Unassembled WGS sequence"/>
</dbReference>
<organism evidence="16 22">
    <name type="scientific">Mycobacterium tuberculosis</name>
    <dbReference type="NCBI Taxonomy" id="1773"/>
    <lineage>
        <taxon>Bacteria</taxon>
        <taxon>Bacillati</taxon>
        <taxon>Actinomycetota</taxon>
        <taxon>Actinomycetes</taxon>
        <taxon>Mycobacteriales</taxon>
        <taxon>Mycobacteriaceae</taxon>
        <taxon>Mycobacterium</taxon>
        <taxon>Mycobacterium tuberculosis complex</taxon>
    </lineage>
</organism>
<dbReference type="Proteomes" id="UP000189452">
    <property type="component" value="Chromosome"/>
</dbReference>
<dbReference type="EMBL" id="CSAE01000084">
    <property type="protein sequence ID" value="COV31180.1"/>
    <property type="molecule type" value="Genomic_DNA"/>
</dbReference>
<evidence type="ECO:0000313" key="3">
    <source>
        <dbReference type="EMBL" id="AUS51091.1"/>
    </source>
</evidence>
<reference evidence="18 34" key="6">
    <citation type="submission" date="2017-02" db="EMBL/GenBank/DDBJ databases">
        <title>Protein polymorphisms may explain contrasting epidemiological fitness of two variants of a multidrug-resistant Mycobacterium tuberculosis strain.</title>
        <authorList>
            <person name="Bigi M.M."/>
            <person name="Lopez B."/>
            <person name="Blanco F.C."/>
            <person name="Sasiain M.C."/>
            <person name="De La Barrera S."/>
            <person name="Ritacco V."/>
            <person name="Bigi F."/>
            <person name="Soria M.A."/>
        </authorList>
    </citation>
    <scope>NUCLEOTIDE SEQUENCE [LARGE SCALE GENOMIC DNA]</scope>
    <source>
        <strain evidence="18 34">6548</strain>
    </source>
</reference>
<dbReference type="EMBL" id="CSAD01000252">
    <property type="protein sequence ID" value="COV53577.1"/>
    <property type="molecule type" value="Genomic_DNA"/>
</dbReference>
<evidence type="ECO:0000313" key="19">
    <source>
        <dbReference type="EMBL" id="REQ50304.1"/>
    </source>
</evidence>
<dbReference type="Proteomes" id="UP000038802">
    <property type="component" value="Unassembled WGS sequence"/>
</dbReference>
<reference evidence="3 35" key="7">
    <citation type="submission" date="2017-10" db="EMBL/GenBank/DDBJ databases">
        <title>Clinical isolate obtained from a human patient with meningeal tuberculosis in michoacan, Mexico.</title>
        <authorList>
            <person name="Guillen-Nepita A.L."/>
            <person name="Negrete-Paz A.M."/>
            <person name="Vazquez-Marrufo G."/>
            <person name="Cruz-Hernandez A."/>
            <person name="Fresia P."/>
            <person name="Naya H."/>
            <person name="Vazquez-Garciduenas M.S."/>
        </authorList>
    </citation>
    <scope>NUCLEOTIDE SEQUENCE [LARGE SCALE GENOMIC DNA]</scope>
    <source>
        <strain evidence="35">Beijing/MYC004</strain>
        <strain evidence="3">MYC004</strain>
    </source>
</reference>
<protein>
    <recommendedName>
        <fullName evidence="2">UPF0235 protein A4S10_02090</fullName>
    </recommendedName>
</protein>
<dbReference type="Proteomes" id="UP000256381">
    <property type="component" value="Unassembled WGS sequence"/>
</dbReference>
<dbReference type="NCBIfam" id="TIGR00251">
    <property type="entry name" value="DUF167 family protein"/>
    <property type="match status" value="1"/>
</dbReference>
<evidence type="ECO:0000313" key="31">
    <source>
        <dbReference type="Proteomes" id="UP000049023"/>
    </source>
</evidence>
<dbReference type="OMA" id="TVYVREP"/>
<evidence type="ECO:0000313" key="37">
    <source>
        <dbReference type="Proteomes" id="UP000300237"/>
    </source>
</evidence>
<dbReference type="EMBL" id="CGCX01000068">
    <property type="protein sequence ID" value="CFR66356.1"/>
    <property type="molecule type" value="Genomic_DNA"/>
</dbReference>
<dbReference type="EMBL" id="JAGIZI010000024">
    <property type="protein sequence ID" value="MBP0684370.1"/>
    <property type="molecule type" value="Genomic_DNA"/>
</dbReference>
<sequence length="76" mass="8305">MTDSVVVRVKPGSHKGPLVEVGPNGELIIYVREPAIDGKANDAVTRLLAAHLQLPKSRVKLVSGATSRFKRFRLSR</sequence>
<evidence type="ECO:0000313" key="27">
    <source>
        <dbReference type="Proteomes" id="UP000046947"/>
    </source>
</evidence>
<dbReference type="EMBL" id="LWDQ01000001">
    <property type="protein sequence ID" value="OMH59919.1"/>
    <property type="molecule type" value="Genomic_DNA"/>
</dbReference>
<dbReference type="EMBL" id="CSBK01002180">
    <property type="protein sequence ID" value="COZ56709.1"/>
    <property type="molecule type" value="Genomic_DNA"/>
</dbReference>
<evidence type="ECO:0000313" key="20">
    <source>
        <dbReference type="EMBL" id="VCU50262.1"/>
    </source>
</evidence>
<evidence type="ECO:0000313" key="24">
    <source>
        <dbReference type="Proteomes" id="UP000044938"/>
    </source>
</evidence>
<evidence type="ECO:0000313" key="25">
    <source>
        <dbReference type="Proteomes" id="UP000045842"/>
    </source>
</evidence>
<evidence type="ECO:0000313" key="17">
    <source>
        <dbReference type="EMBL" id="MBP0684370.1"/>
    </source>
</evidence>
<dbReference type="InterPro" id="IPR003746">
    <property type="entry name" value="DUF167"/>
</dbReference>
<dbReference type="PANTHER" id="PTHR13420:SF7">
    <property type="entry name" value="UPF0235 PROTEIN C15ORF40"/>
    <property type="match status" value="1"/>
</dbReference>
<evidence type="ECO:0000313" key="23">
    <source>
        <dbReference type="Proteomes" id="UP000039217"/>
    </source>
</evidence>
<reference evidence="19" key="8">
    <citation type="submission" date="2018-07" db="EMBL/GenBank/DDBJ databases">
        <authorList>
            <person name="Shah S."/>
            <person name="Brown T."/>
            <person name="Auld S."/>
            <person name="Bratton K."/>
            <person name="Narechania A."/>
            <person name="Mathema B."/>
            <person name="Gandhi N."/>
        </authorList>
    </citation>
    <scope>NUCLEOTIDE SEQUENCE</scope>
    <source>
        <strain evidence="19">32301_S10</strain>
    </source>
</reference>
<dbReference type="Proteomes" id="UP000671119">
    <property type="component" value="Unassembled WGS sequence"/>
</dbReference>
<dbReference type="Proteomes" id="UP000048600">
    <property type="component" value="Unassembled WGS sequence"/>
</dbReference>
<dbReference type="RefSeq" id="WP_003409980.1">
    <property type="nucleotide sequence ID" value="NZ_AP017901.1"/>
</dbReference>
<dbReference type="Proteomes" id="UP000039217">
    <property type="component" value="Unassembled WGS sequence"/>
</dbReference>
<dbReference type="Proteomes" id="UP000046680">
    <property type="component" value="Unassembled WGS sequence"/>
</dbReference>
<dbReference type="PANTHER" id="PTHR13420">
    <property type="entry name" value="UPF0235 PROTEIN C15ORF40"/>
    <property type="match status" value="1"/>
</dbReference>
<dbReference type="EMBL" id="CP024614">
    <property type="protein sequence ID" value="AUS51091.1"/>
    <property type="molecule type" value="Genomic_DNA"/>
</dbReference>
<evidence type="ECO:0000313" key="5">
    <source>
        <dbReference type="EMBL" id="CFE48679.1"/>
    </source>
</evidence>
<dbReference type="Proteomes" id="UP000050164">
    <property type="component" value="Unassembled WGS sequence"/>
</dbReference>
<evidence type="ECO:0000313" key="13">
    <source>
        <dbReference type="EMBL" id="COV52773.1"/>
    </source>
</evidence>